<dbReference type="PRINTS" id="PR00344">
    <property type="entry name" value="BCTRLSENSOR"/>
</dbReference>
<comment type="subcellular location">
    <subcellularLocation>
        <location evidence="2">Cell membrane</location>
        <topology evidence="2">Multi-pass membrane protein</topology>
    </subcellularLocation>
</comment>
<evidence type="ECO:0000256" key="9">
    <source>
        <dbReference type="ARBA" id="ARBA00022777"/>
    </source>
</evidence>
<keyword evidence="11" id="KW-1133">Transmembrane helix</keyword>
<sequence>MSSDHQNISKELEELNYKLLEAQKLAKIGNWEANVDTGIIHWSPTVFEIFDCDPQSYNPTIDSFKQMVHPEDEKKVFEEDVNAFETGHFNLTHRIITQKGNTKYVTQLATKINNTDELIFRGTIQDVTQLKEIEKELKREKERHDLIIDGANLGTYQWNLEENVLHINENYAQMLGYKLDELKPFYMEDWLEKLHPDDVEMITNVFADNYKLKKDSYDFELRAKHKKGHWVWIQDIGKVGVWSDDGQPIEVFGTHIEISERKKAEIELDRTKSLLLQTNIITKTGGWGWNLETGDISWTENTKHIYEVDDNYKPHFDTIFDFLSDPKEEPRIRKIIENSIKKQKSFDIELQLVSAKGKQFWVRTIGIPEVKNGKITSIYGTVQNIDSIKNNQLQLEEKTKQYNELVEYIPVGVYKLSRDGQLNYMSPQFLKIIGREGKMIDTAEFAHKIVHPEDLMMFNNANSQALENYESFSLEFRIIVNGETKWVKASSQPTQDSNGNWYWFGSISDITYRKKTELKIKNSEQQLQNIISSMQEALLFYDSKGIIRSMNESAANILDLDKSEIIGNRYMQTIIKLLDNDGNELKDEEHPVGKALRSKKSAKNIRVHLLNSKTKKSLWIEANIKIIEEENSYWALVTFTDVTERIKSEKQLIEAKMAAESANLAKSSFLANMSHEIRTPLNGVIGFSDLLRKTDLNVLQSDYTQHIYNSAHSLLGIINDILDFSKIEAGKMKLQMEELNGLELVESAISFITFQASQKDLELIINYDPNTPIYFISDELRVRQILINLLGNAVKFTEKGSIKVNVKKIGNKLRFEVVDSGIGISKNQQKNIFSAFEQADVSTTRKFGGSGLGLTISNKLLKIMNSKLELESKENIGSNFSFSIDLQDPKESLKSLIKKHKFKSVKNILILDDNKDQIEALKSIFDNIECSTLYFNSPVDAQKSITKDDNHDLIIIDEEMPNINGTEFLKILSERSLLKSQRIIFLHKHIESEFFYSDFTENKNIYKTPKPILPSKLINLIVKIDSNESDLINHHHSKNESEIQFIEINKILIAEDNEINKFLIFNILENTIPNAEIIHADNGEIAVEKFKKHQPDLILMDIQMPVLSGIEATELIRTIENPNQRTPIIALSAGVLKEEKQKALDAGIDDFLEKPLIQQDFINTIKKLQNNGLIKKQKSNQYNKQQKFKTFNKAELMKRLNDNQSHYESFISLAKENMLTFERQIKDCIENENLQILRAILHKLKGTALAACFENLGLLIDQFERPSYYNKSVTKYMKSLIIPELQKIHKLLLQEEI</sequence>
<keyword evidence="5 15" id="KW-0597">Phosphoprotein</keyword>
<dbReference type="EC" id="2.7.13.3" evidence="3"/>
<dbReference type="Pfam" id="PF13426">
    <property type="entry name" value="PAS_9"/>
    <property type="match status" value="2"/>
</dbReference>
<keyword evidence="9" id="KW-0418">Kinase</keyword>
<dbReference type="InterPro" id="IPR000014">
    <property type="entry name" value="PAS"/>
</dbReference>
<dbReference type="InterPro" id="IPR036890">
    <property type="entry name" value="HATPase_C_sf"/>
</dbReference>
<gene>
    <name evidence="20" type="ORF">QYS48_33405</name>
</gene>
<dbReference type="Proteomes" id="UP001244443">
    <property type="component" value="Chromosome"/>
</dbReference>
<dbReference type="GO" id="GO:0005524">
    <property type="term" value="F:ATP binding"/>
    <property type="evidence" value="ECO:0007669"/>
    <property type="project" value="UniProtKB-KW"/>
</dbReference>
<evidence type="ECO:0000256" key="5">
    <source>
        <dbReference type="ARBA" id="ARBA00022553"/>
    </source>
</evidence>
<dbReference type="Pfam" id="PF02518">
    <property type="entry name" value="HATPase_c"/>
    <property type="match status" value="1"/>
</dbReference>
<dbReference type="SUPFAM" id="SSF47226">
    <property type="entry name" value="Histidine-containing phosphotransfer domain, HPT domain"/>
    <property type="match status" value="1"/>
</dbReference>
<dbReference type="Gene3D" id="3.30.565.10">
    <property type="entry name" value="Histidine kinase-like ATPase, C-terminal domain"/>
    <property type="match status" value="1"/>
</dbReference>
<dbReference type="SUPFAM" id="SSF52172">
    <property type="entry name" value="CheY-like"/>
    <property type="match status" value="2"/>
</dbReference>
<feature type="modified residue" description="4-aspartylphosphate" evidence="15">
    <location>
        <position position="957"/>
    </location>
</feature>
<evidence type="ECO:0000256" key="11">
    <source>
        <dbReference type="ARBA" id="ARBA00022989"/>
    </source>
</evidence>
<reference evidence="20" key="1">
    <citation type="submission" date="2023-08" db="EMBL/GenBank/DDBJ databases">
        <title>Comparative genomics and taxonomic characterization of three novel marine species of genus Marivirga.</title>
        <authorList>
            <person name="Muhammad N."/>
            <person name="Kim S.-G."/>
        </authorList>
    </citation>
    <scope>NUCLEOTIDE SEQUENCE [LARGE SCALE GENOMIC DNA]</scope>
    <source>
        <strain evidence="20">ABR2-2</strain>
    </source>
</reference>
<dbReference type="Gene3D" id="1.10.287.130">
    <property type="match status" value="1"/>
</dbReference>
<dbReference type="CDD" id="cd00156">
    <property type="entry name" value="REC"/>
    <property type="match status" value="1"/>
</dbReference>
<dbReference type="CDD" id="cd16922">
    <property type="entry name" value="HATPase_EvgS-ArcB-TorS-like"/>
    <property type="match status" value="1"/>
</dbReference>
<evidence type="ECO:0000256" key="8">
    <source>
        <dbReference type="ARBA" id="ARBA00022741"/>
    </source>
</evidence>
<dbReference type="CDD" id="cd00082">
    <property type="entry name" value="HisKA"/>
    <property type="match status" value="1"/>
</dbReference>
<evidence type="ECO:0000256" key="12">
    <source>
        <dbReference type="ARBA" id="ARBA00023012"/>
    </source>
</evidence>
<feature type="domain" description="PAC" evidence="19">
    <location>
        <begin position="217"/>
        <end position="270"/>
    </location>
</feature>
<evidence type="ECO:0000313" key="20">
    <source>
        <dbReference type="EMBL" id="WMN06701.1"/>
    </source>
</evidence>
<dbReference type="SMART" id="SM00387">
    <property type="entry name" value="HATPase_c"/>
    <property type="match status" value="1"/>
</dbReference>
<dbReference type="InterPro" id="IPR036097">
    <property type="entry name" value="HisK_dim/P_sf"/>
</dbReference>
<dbReference type="InterPro" id="IPR011006">
    <property type="entry name" value="CheY-like_superfamily"/>
</dbReference>
<protein>
    <recommendedName>
        <fullName evidence="3">histidine kinase</fullName>
        <ecNumber evidence="3">2.7.13.3</ecNumber>
    </recommendedName>
</protein>
<dbReference type="InterPro" id="IPR005467">
    <property type="entry name" value="His_kinase_dom"/>
</dbReference>
<dbReference type="PANTHER" id="PTHR45339:SF1">
    <property type="entry name" value="HYBRID SIGNAL TRANSDUCTION HISTIDINE KINASE J"/>
    <property type="match status" value="1"/>
</dbReference>
<dbReference type="SUPFAM" id="SSF55874">
    <property type="entry name" value="ATPase domain of HSP90 chaperone/DNA topoisomerase II/histidine kinase"/>
    <property type="match status" value="1"/>
</dbReference>
<dbReference type="SUPFAM" id="SSF55785">
    <property type="entry name" value="PYP-like sensor domain (PAS domain)"/>
    <property type="match status" value="5"/>
</dbReference>
<evidence type="ECO:0000259" key="17">
    <source>
        <dbReference type="PROSITE" id="PS50110"/>
    </source>
</evidence>
<keyword evidence="4" id="KW-1003">Cell membrane</keyword>
<evidence type="ECO:0000256" key="4">
    <source>
        <dbReference type="ARBA" id="ARBA00022475"/>
    </source>
</evidence>
<evidence type="ECO:0000256" key="14">
    <source>
        <dbReference type="ARBA" id="ARBA00023306"/>
    </source>
</evidence>
<evidence type="ECO:0000256" key="6">
    <source>
        <dbReference type="ARBA" id="ARBA00022679"/>
    </source>
</evidence>
<keyword evidence="8" id="KW-0547">Nucleotide-binding</keyword>
<feature type="domain" description="PAC" evidence="19">
    <location>
        <begin position="470"/>
        <end position="522"/>
    </location>
</feature>
<evidence type="ECO:0000256" key="13">
    <source>
        <dbReference type="ARBA" id="ARBA00023136"/>
    </source>
</evidence>
<dbReference type="CDD" id="cd17546">
    <property type="entry name" value="REC_hyHK_CKI1_RcsC-like"/>
    <property type="match status" value="1"/>
</dbReference>
<dbReference type="CDD" id="cd00130">
    <property type="entry name" value="PAS"/>
    <property type="match status" value="2"/>
</dbReference>
<dbReference type="InterPro" id="IPR001610">
    <property type="entry name" value="PAC"/>
</dbReference>
<keyword evidence="13" id="KW-0472">Membrane</keyword>
<dbReference type="NCBIfam" id="TIGR00229">
    <property type="entry name" value="sensory_box"/>
    <property type="match status" value="3"/>
</dbReference>
<dbReference type="Gene3D" id="1.20.120.160">
    <property type="entry name" value="HPT domain"/>
    <property type="match status" value="1"/>
</dbReference>
<evidence type="ECO:0000259" key="19">
    <source>
        <dbReference type="PROSITE" id="PS50113"/>
    </source>
</evidence>
<evidence type="ECO:0000256" key="2">
    <source>
        <dbReference type="ARBA" id="ARBA00004651"/>
    </source>
</evidence>
<dbReference type="GO" id="GO:0005886">
    <property type="term" value="C:plasma membrane"/>
    <property type="evidence" value="ECO:0007669"/>
    <property type="project" value="UniProtKB-SubCell"/>
</dbReference>
<evidence type="ECO:0000256" key="7">
    <source>
        <dbReference type="ARBA" id="ARBA00022692"/>
    </source>
</evidence>
<feature type="domain" description="PAC" evidence="19">
    <location>
        <begin position="346"/>
        <end position="397"/>
    </location>
</feature>
<feature type="domain" description="PAS" evidence="18">
    <location>
        <begin position="523"/>
        <end position="599"/>
    </location>
</feature>
<dbReference type="PROSITE" id="PS50112">
    <property type="entry name" value="PAS"/>
    <property type="match status" value="3"/>
</dbReference>
<evidence type="ECO:0000313" key="21">
    <source>
        <dbReference type="Proteomes" id="UP001244443"/>
    </source>
</evidence>
<dbReference type="InterPro" id="IPR003661">
    <property type="entry name" value="HisK_dim/P_dom"/>
</dbReference>
<dbReference type="SMART" id="SM00086">
    <property type="entry name" value="PAC"/>
    <property type="match status" value="4"/>
</dbReference>
<dbReference type="SMART" id="SM00448">
    <property type="entry name" value="REC"/>
    <property type="match status" value="2"/>
</dbReference>
<dbReference type="Pfam" id="PF00512">
    <property type="entry name" value="HisKA"/>
    <property type="match status" value="1"/>
</dbReference>
<name>A0AA51N5K1_9BACT</name>
<dbReference type="PROSITE" id="PS50113">
    <property type="entry name" value="PAC"/>
    <property type="match status" value="4"/>
</dbReference>
<keyword evidence="10" id="KW-0067">ATP-binding</keyword>
<accession>A0AA51N5K1</accession>
<dbReference type="PROSITE" id="PS50110">
    <property type="entry name" value="RESPONSE_REGULATORY"/>
    <property type="match status" value="2"/>
</dbReference>
<dbReference type="SMART" id="SM00388">
    <property type="entry name" value="HisKA"/>
    <property type="match status" value="1"/>
</dbReference>
<dbReference type="PANTHER" id="PTHR45339">
    <property type="entry name" value="HYBRID SIGNAL TRANSDUCTION HISTIDINE KINASE J"/>
    <property type="match status" value="1"/>
</dbReference>
<feature type="domain" description="Response regulatory" evidence="17">
    <location>
        <begin position="1050"/>
        <end position="1169"/>
    </location>
</feature>
<keyword evidence="7" id="KW-0812">Transmembrane</keyword>
<feature type="domain" description="PAS" evidence="18">
    <location>
        <begin position="398"/>
        <end position="469"/>
    </location>
</feature>
<dbReference type="InterPro" id="IPR035965">
    <property type="entry name" value="PAS-like_dom_sf"/>
</dbReference>
<feature type="domain" description="Response regulatory" evidence="17">
    <location>
        <begin position="907"/>
        <end position="1025"/>
    </location>
</feature>
<dbReference type="GO" id="GO:0000155">
    <property type="term" value="F:phosphorelay sensor kinase activity"/>
    <property type="evidence" value="ECO:0007669"/>
    <property type="project" value="InterPro"/>
</dbReference>
<evidence type="ECO:0000256" key="1">
    <source>
        <dbReference type="ARBA" id="ARBA00000085"/>
    </source>
</evidence>
<dbReference type="Gene3D" id="3.40.50.2300">
    <property type="match status" value="2"/>
</dbReference>
<dbReference type="SUPFAM" id="SSF47384">
    <property type="entry name" value="Homodimeric domain of signal transducing histidine kinase"/>
    <property type="match status" value="1"/>
</dbReference>
<evidence type="ECO:0000256" key="3">
    <source>
        <dbReference type="ARBA" id="ARBA00012438"/>
    </source>
</evidence>
<dbReference type="InterPro" id="IPR001789">
    <property type="entry name" value="Sig_transdc_resp-reg_receiver"/>
</dbReference>
<dbReference type="RefSeq" id="WP_308356607.1">
    <property type="nucleotide sequence ID" value="NZ_CP129970.2"/>
</dbReference>
<dbReference type="InterPro" id="IPR004358">
    <property type="entry name" value="Sig_transdc_His_kin-like_C"/>
</dbReference>
<feature type="modified residue" description="4-aspartylphosphate" evidence="15">
    <location>
        <position position="1101"/>
    </location>
</feature>
<evidence type="ECO:0000259" key="16">
    <source>
        <dbReference type="PROSITE" id="PS50109"/>
    </source>
</evidence>
<dbReference type="FunFam" id="3.30.565.10:FF:000010">
    <property type="entry name" value="Sensor histidine kinase RcsC"/>
    <property type="match status" value="1"/>
</dbReference>
<dbReference type="InterPro" id="IPR000700">
    <property type="entry name" value="PAS-assoc_C"/>
</dbReference>
<keyword evidence="14" id="KW-0131">Cell cycle</keyword>
<keyword evidence="12" id="KW-0902">Two-component regulatory system</keyword>
<evidence type="ECO:0000259" key="18">
    <source>
        <dbReference type="PROSITE" id="PS50112"/>
    </source>
</evidence>
<keyword evidence="6" id="KW-0808">Transferase</keyword>
<dbReference type="InterPro" id="IPR003594">
    <property type="entry name" value="HATPase_dom"/>
</dbReference>
<feature type="domain" description="Histidine kinase" evidence="16">
    <location>
        <begin position="672"/>
        <end position="888"/>
    </location>
</feature>
<keyword evidence="21" id="KW-1185">Reference proteome</keyword>
<dbReference type="Pfam" id="PF08447">
    <property type="entry name" value="PAS_3"/>
    <property type="match status" value="3"/>
</dbReference>
<dbReference type="PROSITE" id="PS50109">
    <property type="entry name" value="HIS_KIN"/>
    <property type="match status" value="1"/>
</dbReference>
<dbReference type="InterPro" id="IPR013655">
    <property type="entry name" value="PAS_fold_3"/>
</dbReference>
<dbReference type="InterPro" id="IPR036641">
    <property type="entry name" value="HPT_dom_sf"/>
</dbReference>
<dbReference type="Gene3D" id="3.30.450.20">
    <property type="entry name" value="PAS domain"/>
    <property type="match status" value="5"/>
</dbReference>
<feature type="domain" description="PAS" evidence="18">
    <location>
        <begin position="140"/>
        <end position="215"/>
    </location>
</feature>
<organism evidence="20 21">
    <name type="scientific">Marivirga arenosa</name>
    <dbReference type="NCBI Taxonomy" id="3059076"/>
    <lineage>
        <taxon>Bacteria</taxon>
        <taxon>Pseudomonadati</taxon>
        <taxon>Bacteroidota</taxon>
        <taxon>Cytophagia</taxon>
        <taxon>Cytophagales</taxon>
        <taxon>Marivirgaceae</taxon>
        <taxon>Marivirga</taxon>
    </lineage>
</organism>
<dbReference type="EMBL" id="CP129970">
    <property type="protein sequence ID" value="WMN06701.1"/>
    <property type="molecule type" value="Genomic_DNA"/>
</dbReference>
<dbReference type="Pfam" id="PF00072">
    <property type="entry name" value="Response_reg"/>
    <property type="match status" value="2"/>
</dbReference>
<proteinExistence type="predicted"/>
<dbReference type="SMART" id="SM00091">
    <property type="entry name" value="PAS"/>
    <property type="match status" value="4"/>
</dbReference>
<feature type="domain" description="PAC" evidence="19">
    <location>
        <begin position="89"/>
        <end position="139"/>
    </location>
</feature>
<comment type="catalytic activity">
    <reaction evidence="1">
        <text>ATP + protein L-histidine = ADP + protein N-phospho-L-histidine.</text>
        <dbReference type="EC" id="2.7.13.3"/>
    </reaction>
</comment>
<dbReference type="FunFam" id="1.10.287.130:FF:000038">
    <property type="entry name" value="Sensory transduction histidine kinase"/>
    <property type="match status" value="1"/>
</dbReference>
<evidence type="ECO:0000256" key="10">
    <source>
        <dbReference type="ARBA" id="ARBA00022840"/>
    </source>
</evidence>
<evidence type="ECO:0000256" key="15">
    <source>
        <dbReference type="PROSITE-ProRule" id="PRU00169"/>
    </source>
</evidence>